<name>A0AAV7PZR7_PLEWA</name>
<evidence type="ECO:0000313" key="2">
    <source>
        <dbReference type="EMBL" id="KAJ1132744.1"/>
    </source>
</evidence>
<protein>
    <submittedName>
        <fullName evidence="2">Uncharacterized protein</fullName>
    </submittedName>
</protein>
<dbReference type="Proteomes" id="UP001066276">
    <property type="component" value="Chromosome 7"/>
</dbReference>
<reference evidence="2" key="1">
    <citation type="journal article" date="2022" name="bioRxiv">
        <title>Sequencing and chromosome-scale assembly of the giantPleurodeles waltlgenome.</title>
        <authorList>
            <person name="Brown T."/>
            <person name="Elewa A."/>
            <person name="Iarovenko S."/>
            <person name="Subramanian E."/>
            <person name="Araus A.J."/>
            <person name="Petzold A."/>
            <person name="Susuki M."/>
            <person name="Suzuki K.-i.T."/>
            <person name="Hayashi T."/>
            <person name="Toyoda A."/>
            <person name="Oliveira C."/>
            <person name="Osipova E."/>
            <person name="Leigh N.D."/>
            <person name="Simon A."/>
            <person name="Yun M.H."/>
        </authorList>
    </citation>
    <scope>NUCLEOTIDE SEQUENCE</scope>
    <source>
        <strain evidence="2">20211129_DDA</strain>
        <tissue evidence="2">Liver</tissue>
    </source>
</reference>
<dbReference type="EMBL" id="JANPWB010000011">
    <property type="protein sequence ID" value="KAJ1132744.1"/>
    <property type="molecule type" value="Genomic_DNA"/>
</dbReference>
<proteinExistence type="predicted"/>
<organism evidence="2 3">
    <name type="scientific">Pleurodeles waltl</name>
    <name type="common">Iberian ribbed newt</name>
    <dbReference type="NCBI Taxonomy" id="8319"/>
    <lineage>
        <taxon>Eukaryota</taxon>
        <taxon>Metazoa</taxon>
        <taxon>Chordata</taxon>
        <taxon>Craniata</taxon>
        <taxon>Vertebrata</taxon>
        <taxon>Euteleostomi</taxon>
        <taxon>Amphibia</taxon>
        <taxon>Batrachia</taxon>
        <taxon>Caudata</taxon>
        <taxon>Salamandroidea</taxon>
        <taxon>Salamandridae</taxon>
        <taxon>Pleurodelinae</taxon>
        <taxon>Pleurodeles</taxon>
    </lineage>
</organism>
<evidence type="ECO:0000313" key="3">
    <source>
        <dbReference type="Proteomes" id="UP001066276"/>
    </source>
</evidence>
<dbReference type="AlphaFoldDB" id="A0AAV7PZR7"/>
<keyword evidence="3" id="KW-1185">Reference proteome</keyword>
<comment type="caution">
    <text evidence="2">The sequence shown here is derived from an EMBL/GenBank/DDBJ whole genome shotgun (WGS) entry which is preliminary data.</text>
</comment>
<sequence length="179" mass="19517">MLLRHGLRAGREYGIQSGSKRGGLRLLELPGRSRGLGLGRPVARSPLAKWARHPVCSRGRQSRSRLQSSAQALVSERGVSWEEARNLAARKEDSSDSSQILRAGTVCSIGTQLREYLLSVTMGKTDTSQPKLQFDLCKTPKTREGGAVALGSTPQNPEVDGRDRLEANPYGYATQSNEK</sequence>
<accession>A0AAV7PZR7</accession>
<feature type="region of interest" description="Disordered" evidence="1">
    <location>
        <begin position="143"/>
        <end position="179"/>
    </location>
</feature>
<gene>
    <name evidence="2" type="ORF">NDU88_011047</name>
</gene>
<evidence type="ECO:0000256" key="1">
    <source>
        <dbReference type="SAM" id="MobiDB-lite"/>
    </source>
</evidence>